<name>A0A8D9DG85_BRACM</name>
<dbReference type="Gramene" id="A06p50080.2_BraZ1">
    <property type="protein sequence ID" value="A06p50080.2_BraZ1.CDS.1"/>
    <property type="gene ID" value="A06g50080.2_BraZ1"/>
</dbReference>
<dbReference type="Proteomes" id="UP000694005">
    <property type="component" value="Chromosome A06"/>
</dbReference>
<accession>A0A8D9DG85</accession>
<reference evidence="1 2" key="1">
    <citation type="submission" date="2021-07" db="EMBL/GenBank/DDBJ databases">
        <authorList>
            <consortium name="Genoscope - CEA"/>
            <person name="William W."/>
        </authorList>
    </citation>
    <scope>NUCLEOTIDE SEQUENCE [LARGE SCALE GENOMIC DNA]</scope>
</reference>
<evidence type="ECO:0000313" key="2">
    <source>
        <dbReference type="Proteomes" id="UP000694005"/>
    </source>
</evidence>
<organism evidence="1 2">
    <name type="scientific">Brassica campestris</name>
    <name type="common">Field mustard</name>
    <dbReference type="NCBI Taxonomy" id="3711"/>
    <lineage>
        <taxon>Eukaryota</taxon>
        <taxon>Viridiplantae</taxon>
        <taxon>Streptophyta</taxon>
        <taxon>Embryophyta</taxon>
        <taxon>Tracheophyta</taxon>
        <taxon>Spermatophyta</taxon>
        <taxon>Magnoliopsida</taxon>
        <taxon>eudicotyledons</taxon>
        <taxon>Gunneridae</taxon>
        <taxon>Pentapetalae</taxon>
        <taxon>rosids</taxon>
        <taxon>malvids</taxon>
        <taxon>Brassicales</taxon>
        <taxon>Brassicaceae</taxon>
        <taxon>Brassiceae</taxon>
        <taxon>Brassica</taxon>
    </lineage>
</organism>
<gene>
    <name evidence="1" type="ORF">BRAPAZ1V2_A06P50080.2</name>
</gene>
<proteinExistence type="predicted"/>
<dbReference type="EMBL" id="LS974622">
    <property type="protein sequence ID" value="CAG7872768.1"/>
    <property type="molecule type" value="Genomic_DNA"/>
</dbReference>
<dbReference type="AlphaFoldDB" id="A0A8D9DG85"/>
<evidence type="ECO:0000313" key="1">
    <source>
        <dbReference type="EMBL" id="CAG7872768.1"/>
    </source>
</evidence>
<protein>
    <submittedName>
        <fullName evidence="1">Uncharacterized protein</fullName>
    </submittedName>
</protein>
<sequence>MRKSTGEVLERWNSRIETDSEVVEKGSVIEFEIMIILLEFRFHNVNLDFSGCRGRRVIRRS</sequence>